<dbReference type="Pfam" id="PF13614">
    <property type="entry name" value="AAA_31"/>
    <property type="match status" value="1"/>
</dbReference>
<dbReference type="EMBL" id="BART01009600">
    <property type="protein sequence ID" value="GAG78529.1"/>
    <property type="molecule type" value="Genomic_DNA"/>
</dbReference>
<accession>X1A9V7</accession>
<comment type="caution">
    <text evidence="2">The sequence shown here is derived from an EMBL/GenBank/DDBJ whole genome shotgun (WGS) entry which is preliminary data.</text>
</comment>
<dbReference type="InterPro" id="IPR025669">
    <property type="entry name" value="AAA_dom"/>
</dbReference>
<dbReference type="AlphaFoldDB" id="X1A9V7"/>
<proteinExistence type="predicted"/>
<dbReference type="PANTHER" id="PTHR13696">
    <property type="entry name" value="P-LOOP CONTAINING NUCLEOSIDE TRIPHOSPHATE HYDROLASE"/>
    <property type="match status" value="1"/>
</dbReference>
<name>X1A9V7_9ZZZZ</name>
<dbReference type="SUPFAM" id="SSF52540">
    <property type="entry name" value="P-loop containing nucleoside triphosphate hydrolases"/>
    <property type="match status" value="1"/>
</dbReference>
<feature type="non-terminal residue" evidence="2">
    <location>
        <position position="187"/>
    </location>
</feature>
<sequence>MENKMISIVSFKGGVGKTAIALNLAKAAGDYDIKALLWEIDRNPGSLSSILDLDPSINVVSAIMNPEGLTYYTHRIKGEKFDVLLGPPDSIIGEEIEEIEKIRGVIDTAKKIYKLMIMDLGPYIDKLSVQIMNESDLILLIVEPEVSSIAKARANIDLITEKTEYDLSNKMWAVINKTTKSDNISFN</sequence>
<gene>
    <name evidence="2" type="ORF">S01H4_21230</name>
</gene>
<dbReference type="Gene3D" id="3.40.50.300">
    <property type="entry name" value="P-loop containing nucleotide triphosphate hydrolases"/>
    <property type="match status" value="1"/>
</dbReference>
<dbReference type="PANTHER" id="PTHR13696:SF99">
    <property type="entry name" value="COBYRINIC ACID AC-DIAMIDE SYNTHASE"/>
    <property type="match status" value="1"/>
</dbReference>
<protein>
    <recommendedName>
        <fullName evidence="1">AAA domain-containing protein</fullName>
    </recommendedName>
</protein>
<evidence type="ECO:0000313" key="2">
    <source>
        <dbReference type="EMBL" id="GAG78529.1"/>
    </source>
</evidence>
<organism evidence="2">
    <name type="scientific">marine sediment metagenome</name>
    <dbReference type="NCBI Taxonomy" id="412755"/>
    <lineage>
        <taxon>unclassified sequences</taxon>
        <taxon>metagenomes</taxon>
        <taxon>ecological metagenomes</taxon>
    </lineage>
</organism>
<dbReference type="InterPro" id="IPR027417">
    <property type="entry name" value="P-loop_NTPase"/>
</dbReference>
<evidence type="ECO:0000259" key="1">
    <source>
        <dbReference type="Pfam" id="PF13614"/>
    </source>
</evidence>
<feature type="domain" description="AAA" evidence="1">
    <location>
        <begin position="4"/>
        <end position="151"/>
    </location>
</feature>
<reference evidence="2" key="1">
    <citation type="journal article" date="2014" name="Front. Microbiol.">
        <title>High frequency of phylogenetically diverse reductive dehalogenase-homologous genes in deep subseafloor sedimentary metagenomes.</title>
        <authorList>
            <person name="Kawai M."/>
            <person name="Futagami T."/>
            <person name="Toyoda A."/>
            <person name="Takaki Y."/>
            <person name="Nishi S."/>
            <person name="Hori S."/>
            <person name="Arai W."/>
            <person name="Tsubouchi T."/>
            <person name="Morono Y."/>
            <person name="Uchiyama I."/>
            <person name="Ito T."/>
            <person name="Fujiyama A."/>
            <person name="Inagaki F."/>
            <person name="Takami H."/>
        </authorList>
    </citation>
    <scope>NUCLEOTIDE SEQUENCE</scope>
    <source>
        <strain evidence="2">Expedition CK06-06</strain>
    </source>
</reference>
<dbReference type="InterPro" id="IPR050678">
    <property type="entry name" value="DNA_Partitioning_ATPase"/>
</dbReference>